<dbReference type="STRING" id="575540.Isop_0753"/>
<dbReference type="AlphaFoldDB" id="E8R1S2"/>
<dbReference type="HOGENOM" id="CLU_497630_0_0_0"/>
<evidence type="ECO:0008006" key="5">
    <source>
        <dbReference type="Google" id="ProtNLM"/>
    </source>
</evidence>
<name>E8R1S2_ISOPI</name>
<proteinExistence type="predicted"/>
<keyword evidence="2" id="KW-1133">Transmembrane helix</keyword>
<keyword evidence="2" id="KW-0472">Membrane</keyword>
<reference key="1">
    <citation type="submission" date="2010-11" db="EMBL/GenBank/DDBJ databases">
        <title>The complete sequence of chromosome of Isophaera pallida ATCC 43644.</title>
        <authorList>
            <consortium name="US DOE Joint Genome Institute (JGI-PGF)"/>
            <person name="Lucas S."/>
            <person name="Copeland A."/>
            <person name="Lapidus A."/>
            <person name="Bruce D."/>
            <person name="Goodwin L."/>
            <person name="Pitluck S."/>
            <person name="Kyrpides N."/>
            <person name="Mavromatis K."/>
            <person name="Pagani I."/>
            <person name="Ivanova N."/>
            <person name="Saunders E."/>
            <person name="Brettin T."/>
            <person name="Detter J.C."/>
            <person name="Han C."/>
            <person name="Tapia R."/>
            <person name="Land M."/>
            <person name="Hauser L."/>
            <person name="Markowitz V."/>
            <person name="Cheng J.-F."/>
            <person name="Hugenholtz P."/>
            <person name="Woyke T."/>
            <person name="Wu D."/>
            <person name="Eisen J.A."/>
        </authorList>
    </citation>
    <scope>NUCLEOTIDE SEQUENCE</scope>
    <source>
        <strain>ATCC 43644</strain>
    </source>
</reference>
<dbReference type="InParanoid" id="E8R1S2"/>
<dbReference type="OrthoDB" id="212532at2"/>
<gene>
    <name evidence="3" type="ordered locus">Isop_0753</name>
</gene>
<sequence length="547" mass="62207">MSDSTAEFIPPPFSDSPPSPDVLSEEALEQLSAHLDGELSDEEDRRVLDLLARHPQARLERRRFQEAWNLLDWLPRPHADAEFATRTLSRIHALDSLGDSATSSAHPAPSLGQIGSRFGTVLESTVRQGATNQARRQDMNRKRAWLLWPVALLVFLSVALISSGRLTHPADRLVRELEFVEWLDEYQAIQTVEQFQAMETLAPWDSLIGQAEPIGRAVFSDADALWVSDQSETNATDQGWARLNAMPRAVRLELAARLTAFDSAALDSQRRWRRMDQWRRNLPPERRRRLEAVTRCYVAWREALGADDRARLDNLAQTDLDAWRAEIVQWHGHDLQERLTSERPRPFTPLDPSRLIRDHFDAAWFAPTLLWIALELWNDLSPDERARITANAADPSVVLNRLLEDAARRGIIVEPVESGEARWNEVIRNRLLNLAAPPNLGLGGLRNRPRLAAIPARILLIRLNDADLDWRRPPFELPADHAAALLERLPEWVHAELDLRSPNQARRMLAALAERLKESDTLKNMVEFEASEPSSHPYQFSDGKVSI</sequence>
<feature type="region of interest" description="Disordered" evidence="1">
    <location>
        <begin position="1"/>
        <end position="24"/>
    </location>
</feature>
<feature type="compositionally biased region" description="Pro residues" evidence="1">
    <location>
        <begin position="9"/>
        <end position="20"/>
    </location>
</feature>
<dbReference type="Proteomes" id="UP000008631">
    <property type="component" value="Chromosome"/>
</dbReference>
<keyword evidence="4" id="KW-1185">Reference proteome</keyword>
<accession>E8R1S2</accession>
<evidence type="ECO:0000256" key="2">
    <source>
        <dbReference type="SAM" id="Phobius"/>
    </source>
</evidence>
<dbReference type="EMBL" id="CP002353">
    <property type="protein sequence ID" value="ADV61344.1"/>
    <property type="molecule type" value="Genomic_DNA"/>
</dbReference>
<keyword evidence="2" id="KW-0812">Transmembrane</keyword>
<reference evidence="3 4" key="2">
    <citation type="journal article" date="2011" name="Stand. Genomic Sci.">
        <title>Complete genome sequence of Isosphaera pallida type strain (IS1B).</title>
        <authorList>
            <consortium name="US DOE Joint Genome Institute (JGI-PGF)"/>
            <person name="Goker M."/>
            <person name="Cleland D."/>
            <person name="Saunders E."/>
            <person name="Lapidus A."/>
            <person name="Nolan M."/>
            <person name="Lucas S."/>
            <person name="Hammon N."/>
            <person name="Deshpande S."/>
            <person name="Cheng J.F."/>
            <person name="Tapia R."/>
            <person name="Han C."/>
            <person name="Goodwin L."/>
            <person name="Pitluck S."/>
            <person name="Liolios K."/>
            <person name="Pagani I."/>
            <person name="Ivanova N."/>
            <person name="Mavromatis K."/>
            <person name="Pati A."/>
            <person name="Chen A."/>
            <person name="Palaniappan K."/>
            <person name="Land M."/>
            <person name="Hauser L."/>
            <person name="Chang Y.J."/>
            <person name="Jeffries C.D."/>
            <person name="Detter J.C."/>
            <person name="Beck B."/>
            <person name="Woyke T."/>
            <person name="Bristow J."/>
            <person name="Eisen J.A."/>
            <person name="Markowitz V."/>
            <person name="Hugenholtz P."/>
            <person name="Kyrpides N.C."/>
            <person name="Klenk H.P."/>
        </authorList>
    </citation>
    <scope>NUCLEOTIDE SEQUENCE [LARGE SCALE GENOMIC DNA]</scope>
    <source>
        <strain evidence="4">ATCC 43644 / DSM 9630 / IS1B</strain>
    </source>
</reference>
<evidence type="ECO:0000313" key="4">
    <source>
        <dbReference type="Proteomes" id="UP000008631"/>
    </source>
</evidence>
<evidence type="ECO:0000256" key="1">
    <source>
        <dbReference type="SAM" id="MobiDB-lite"/>
    </source>
</evidence>
<feature type="transmembrane region" description="Helical" evidence="2">
    <location>
        <begin position="145"/>
        <end position="166"/>
    </location>
</feature>
<dbReference type="eggNOG" id="COG5662">
    <property type="taxonomic scope" value="Bacteria"/>
</dbReference>
<dbReference type="KEGG" id="ipa:Isop_0753"/>
<evidence type="ECO:0000313" key="3">
    <source>
        <dbReference type="EMBL" id="ADV61344.1"/>
    </source>
</evidence>
<organism evidence="3 4">
    <name type="scientific">Isosphaera pallida (strain ATCC 43644 / DSM 9630 / IS1B)</name>
    <dbReference type="NCBI Taxonomy" id="575540"/>
    <lineage>
        <taxon>Bacteria</taxon>
        <taxon>Pseudomonadati</taxon>
        <taxon>Planctomycetota</taxon>
        <taxon>Planctomycetia</taxon>
        <taxon>Isosphaerales</taxon>
        <taxon>Isosphaeraceae</taxon>
        <taxon>Isosphaera</taxon>
    </lineage>
</organism>
<protein>
    <recommendedName>
        <fullName evidence="5">Transmembrane anti-sigma factor</fullName>
    </recommendedName>
</protein>
<dbReference type="RefSeq" id="WP_013563633.1">
    <property type="nucleotide sequence ID" value="NC_014962.1"/>
</dbReference>